<dbReference type="InterPro" id="IPR050339">
    <property type="entry name" value="CC_SR_Kinase"/>
</dbReference>
<keyword evidence="6 7" id="KW-0067">ATP-binding</keyword>
<dbReference type="EC" id="2.7.11.1" evidence="1"/>
<keyword evidence="5" id="KW-0418">Kinase</keyword>
<evidence type="ECO:0000256" key="1">
    <source>
        <dbReference type="ARBA" id="ARBA00012513"/>
    </source>
</evidence>
<dbReference type="Pfam" id="PF00069">
    <property type="entry name" value="Pkinase"/>
    <property type="match status" value="1"/>
</dbReference>
<dbReference type="KEGG" id="aqu:109587878"/>
<evidence type="ECO:0000313" key="9">
    <source>
        <dbReference type="EnsemblMetazoa" id="XP_019859657.1"/>
    </source>
</evidence>
<keyword evidence="4 7" id="KW-0547">Nucleotide-binding</keyword>
<protein>
    <recommendedName>
        <fullName evidence="1">non-specific serine/threonine protein kinase</fullName>
        <ecNumber evidence="1">2.7.11.1</ecNumber>
    </recommendedName>
</protein>
<dbReference type="GeneID" id="109587878"/>
<dbReference type="InterPro" id="IPR017441">
    <property type="entry name" value="Protein_kinase_ATP_BS"/>
</dbReference>
<evidence type="ECO:0000256" key="2">
    <source>
        <dbReference type="ARBA" id="ARBA00022527"/>
    </source>
</evidence>
<evidence type="ECO:0000256" key="6">
    <source>
        <dbReference type="ARBA" id="ARBA00022840"/>
    </source>
</evidence>
<feature type="binding site" evidence="7">
    <location>
        <position position="56"/>
    </location>
    <ligand>
        <name>ATP</name>
        <dbReference type="ChEBI" id="CHEBI:30616"/>
    </ligand>
</feature>
<organism evidence="9 10">
    <name type="scientific">Amphimedon queenslandica</name>
    <name type="common">Sponge</name>
    <dbReference type="NCBI Taxonomy" id="400682"/>
    <lineage>
        <taxon>Eukaryota</taxon>
        <taxon>Metazoa</taxon>
        <taxon>Porifera</taxon>
        <taxon>Demospongiae</taxon>
        <taxon>Heteroscleromorpha</taxon>
        <taxon>Haplosclerida</taxon>
        <taxon>Niphatidae</taxon>
        <taxon>Amphimedon</taxon>
    </lineage>
</organism>
<dbReference type="InterPro" id="IPR000719">
    <property type="entry name" value="Prot_kinase_dom"/>
</dbReference>
<reference evidence="10" key="1">
    <citation type="journal article" date="2010" name="Nature">
        <title>The Amphimedon queenslandica genome and the evolution of animal complexity.</title>
        <authorList>
            <person name="Srivastava M."/>
            <person name="Simakov O."/>
            <person name="Chapman J."/>
            <person name="Fahey B."/>
            <person name="Gauthier M.E."/>
            <person name="Mitros T."/>
            <person name="Richards G.S."/>
            <person name="Conaco C."/>
            <person name="Dacre M."/>
            <person name="Hellsten U."/>
            <person name="Larroux C."/>
            <person name="Putnam N.H."/>
            <person name="Stanke M."/>
            <person name="Adamska M."/>
            <person name="Darling A."/>
            <person name="Degnan S.M."/>
            <person name="Oakley T.H."/>
            <person name="Plachetzki D.C."/>
            <person name="Zhai Y."/>
            <person name="Adamski M."/>
            <person name="Calcino A."/>
            <person name="Cummins S.F."/>
            <person name="Goodstein D.M."/>
            <person name="Harris C."/>
            <person name="Jackson D.J."/>
            <person name="Leys S.P."/>
            <person name="Shu S."/>
            <person name="Woodcroft B.J."/>
            <person name="Vervoort M."/>
            <person name="Kosik K.S."/>
            <person name="Manning G."/>
            <person name="Degnan B.M."/>
            <person name="Rokhsar D.S."/>
        </authorList>
    </citation>
    <scope>NUCLEOTIDE SEQUENCE [LARGE SCALE GENOMIC DNA]</scope>
</reference>
<dbReference type="AlphaFoldDB" id="A0AAN0JRN1"/>
<sequence length="169" mass="18915">MLASSISSSASSSYSAHSESSRFTRDFEEIKLLGKGAFGEVYHVKHNLDKKEYAMKIIPANKINQKDLREVLALSDFKHSGIVQYYCSFIDDCAKVAAGWTSYHSRSDTTFSSSRSSSESAMETSLTCGATFIPGMHLIITCSHALYKVELLNNYYSTELLRHTKKFLL</sequence>
<dbReference type="SUPFAM" id="SSF56112">
    <property type="entry name" value="Protein kinase-like (PK-like)"/>
    <property type="match status" value="1"/>
</dbReference>
<feature type="domain" description="Protein kinase" evidence="8">
    <location>
        <begin position="27"/>
        <end position="169"/>
    </location>
</feature>
<dbReference type="GO" id="GO:0004694">
    <property type="term" value="F:eukaryotic translation initiation factor 2alpha kinase activity"/>
    <property type="evidence" value="ECO:0007669"/>
    <property type="project" value="TreeGrafter"/>
</dbReference>
<dbReference type="Gene3D" id="3.30.200.20">
    <property type="entry name" value="Phosphorylase Kinase, domain 1"/>
    <property type="match status" value="1"/>
</dbReference>
<dbReference type="RefSeq" id="XP_019859657.1">
    <property type="nucleotide sequence ID" value="XM_020004098.1"/>
</dbReference>
<dbReference type="Proteomes" id="UP000007879">
    <property type="component" value="Unassembled WGS sequence"/>
</dbReference>
<evidence type="ECO:0000256" key="3">
    <source>
        <dbReference type="ARBA" id="ARBA00022679"/>
    </source>
</evidence>
<proteinExistence type="predicted"/>
<evidence type="ECO:0000256" key="5">
    <source>
        <dbReference type="ARBA" id="ARBA00022777"/>
    </source>
</evidence>
<keyword evidence="3" id="KW-0808">Transferase</keyword>
<dbReference type="InterPro" id="IPR011009">
    <property type="entry name" value="Kinase-like_dom_sf"/>
</dbReference>
<keyword evidence="10" id="KW-1185">Reference proteome</keyword>
<dbReference type="PROSITE" id="PS00107">
    <property type="entry name" value="PROTEIN_KINASE_ATP"/>
    <property type="match status" value="1"/>
</dbReference>
<dbReference type="GO" id="GO:0005737">
    <property type="term" value="C:cytoplasm"/>
    <property type="evidence" value="ECO:0007669"/>
    <property type="project" value="TreeGrafter"/>
</dbReference>
<dbReference type="PROSITE" id="PS50011">
    <property type="entry name" value="PROTEIN_KINASE_DOM"/>
    <property type="match status" value="1"/>
</dbReference>
<evidence type="ECO:0000313" key="10">
    <source>
        <dbReference type="Proteomes" id="UP000007879"/>
    </source>
</evidence>
<dbReference type="GO" id="GO:0005524">
    <property type="term" value="F:ATP binding"/>
    <property type="evidence" value="ECO:0007669"/>
    <property type="project" value="UniProtKB-UniRule"/>
</dbReference>
<reference evidence="9" key="2">
    <citation type="submission" date="2024-06" db="UniProtKB">
        <authorList>
            <consortium name="EnsemblMetazoa"/>
        </authorList>
    </citation>
    <scope>IDENTIFICATION</scope>
</reference>
<accession>A0AAN0JRN1</accession>
<dbReference type="PANTHER" id="PTHR11042:SF160">
    <property type="entry name" value="EUKARYOTIC TRANSLATION INITIATION FACTOR 2-ALPHA KINASE 1"/>
    <property type="match status" value="1"/>
</dbReference>
<evidence type="ECO:0000259" key="8">
    <source>
        <dbReference type="PROSITE" id="PS50011"/>
    </source>
</evidence>
<keyword evidence="2" id="KW-0723">Serine/threonine-protein kinase</keyword>
<name>A0AAN0JRN1_AMPQE</name>
<dbReference type="EnsemblMetazoa" id="XM_020004098.1">
    <property type="protein sequence ID" value="XP_019859657.1"/>
    <property type="gene ID" value="LOC109587878"/>
</dbReference>
<dbReference type="GO" id="GO:0005634">
    <property type="term" value="C:nucleus"/>
    <property type="evidence" value="ECO:0007669"/>
    <property type="project" value="TreeGrafter"/>
</dbReference>
<evidence type="ECO:0000256" key="7">
    <source>
        <dbReference type="PROSITE-ProRule" id="PRU10141"/>
    </source>
</evidence>
<dbReference type="PANTHER" id="PTHR11042">
    <property type="entry name" value="EUKARYOTIC TRANSLATION INITIATION FACTOR 2-ALPHA KINASE EIF2-ALPHA KINASE -RELATED"/>
    <property type="match status" value="1"/>
</dbReference>
<evidence type="ECO:0000256" key="4">
    <source>
        <dbReference type="ARBA" id="ARBA00022741"/>
    </source>
</evidence>